<dbReference type="SUPFAM" id="SSF53300">
    <property type="entry name" value="vWA-like"/>
    <property type="match status" value="2"/>
</dbReference>
<comment type="caution">
    <text evidence="2">The sequence shown here is derived from an EMBL/GenBank/DDBJ whole genome shotgun (WGS) entry which is preliminary data.</text>
</comment>
<dbReference type="OrthoDB" id="7156875at2"/>
<evidence type="ECO:0000256" key="1">
    <source>
        <dbReference type="SAM" id="SignalP"/>
    </source>
</evidence>
<keyword evidence="1" id="KW-0732">Signal</keyword>
<organism evidence="2 3">
    <name type="scientific">Aliikangiella coralliicola</name>
    <dbReference type="NCBI Taxonomy" id="2592383"/>
    <lineage>
        <taxon>Bacteria</taxon>
        <taxon>Pseudomonadati</taxon>
        <taxon>Pseudomonadota</taxon>
        <taxon>Gammaproteobacteria</taxon>
        <taxon>Oceanospirillales</taxon>
        <taxon>Pleioneaceae</taxon>
        <taxon>Aliikangiella</taxon>
    </lineage>
</organism>
<name>A0A545UAA0_9GAMM</name>
<protein>
    <submittedName>
        <fullName evidence="2">Uncharacterized protein</fullName>
    </submittedName>
</protein>
<sequence length="1368" mass="146195">MKKFSCLLRNITFGLVYSFCCFQAAADDTEVFFAPSSSTKDIKPNVMFIVDTSGSMQWDIQGNSNAAVEDRRITIVKAVMDDLLTDLTNVNAGLMRFTRGNSSDSRARGGPVLFPVSDIDLPATPIVEQEITIGANDGYEDSTSVVFLNSNQLVFDGASSKYTAVRFTDLNIPQGASIRRASVSFTASGDSAGAAQIKVVAQKTTSAPILTSASTNISSRMTGVTAESVTWTPGDWTNGNSYTTDDLAKVVQEVTDQPAWCGGNDLVLLFEGSGNAARVAYSAEGEAASGGADENSDTVTAARIRIEYNTTLPSGASGCYVGQASSQVSDGAHDTEELYGDGYGYVDITSGNRVAFGFTGINVPRNAVITDAYIELTAGQNDTSSASMVIKAIDDGTPALNTSMTSAAIGLTSASATWSGLPSWSQYGVHQTPQLKDIVQEVVNRSDWNSSGDMAFVMDGTTGLRRPYTYDGSPERAAKLFISYESQYTPGTVTLREDLKRAVQDLPATGNTPIAATIAEAGLYFKGEPVVFGKTRNDHKSNRVSHNLSYENGTLITPAGCTADNPNASDCADEEIIGNAKYISPIRESCQTNHIVYLTDGAPTSHHTETETIFSAWTGGSSCDRGDPKANCAVDIAGYLHNNDLSSLPGKQSINTHMIGFGAGADPELMRLMADAGGGGHYSAQSKDQLVGVLKTIVDSIASVSTTFVTTGVTVNQYNRLTHSDQLYFSLFSPNSKSVWPGNVKRYRLSNGEIVDANSNNAIDSLTSEFSKTSKSYWSDVVDGNNVEQGGVAEQLTNSRVIYSNLISTDLTSSGNRFNTTNITTAMLGAIDENDRKKIIHWSLGYDVDHASYDVDDPSNTPAHKNLGEPLHSQPVIVSYKGAGDKSMIYVGTNDGFLHAFDSDVNQGTESWAFIPKELLGKLSAIQKGIGSDHNYGMDGAISIYIDDANNNGFVDVGTEKAYLYVGMRRGGRSYYALDISDPSAPELKFIISGESSVGPGQTASSYARLAQTWSKPAIGKMDLTGVNSDKLVMIFGGGYDTRQDLAGTASATDTTGNIVYIADALDGRLLWSSDSAVDPGESEGPLSMNAVPSDITAFDLDGDDLIDHMYASDTKAQVFRFDVDKESKTIKGGRIASLQTAADVANNRRFYYPVDAALIKLIDNSFISVSLGSGYRAHPLDENITDHFYMIRDEGVLKGTFDMDVTMSDLVDVTNLIGDSNSDGESDAAEVINDENNPKNGWYIGFSGSGEKVIERSITFNNAVVFTTYLPPGSASSTCQAAAGGSRIYGLRIVDGNPYVDTNFDGNLTESDRYQDLVSVGIAPPPQVLLEGTSDGVKPRLCVGTQCNLDPFLPPTNQGIQGYRWSN</sequence>
<dbReference type="InterPro" id="IPR011047">
    <property type="entry name" value="Quinoprotein_ADH-like_sf"/>
</dbReference>
<feature type="signal peptide" evidence="1">
    <location>
        <begin position="1"/>
        <end position="26"/>
    </location>
</feature>
<dbReference type="SUPFAM" id="SSF50998">
    <property type="entry name" value="Quinoprotein alcohol dehydrogenase-like"/>
    <property type="match status" value="1"/>
</dbReference>
<feature type="chain" id="PRO_5021716824" evidence="1">
    <location>
        <begin position="27"/>
        <end position="1368"/>
    </location>
</feature>
<dbReference type="Proteomes" id="UP000315439">
    <property type="component" value="Unassembled WGS sequence"/>
</dbReference>
<dbReference type="InterPro" id="IPR036465">
    <property type="entry name" value="vWFA_dom_sf"/>
</dbReference>
<accession>A0A545UAA0</accession>
<dbReference type="EMBL" id="VIKS01000010">
    <property type="protein sequence ID" value="TQV86396.1"/>
    <property type="molecule type" value="Genomic_DNA"/>
</dbReference>
<reference evidence="2 3" key="1">
    <citation type="submission" date="2019-07" db="EMBL/GenBank/DDBJ databases">
        <title>Draft genome for Aliikangiella sp. M105.</title>
        <authorList>
            <person name="Wang G."/>
        </authorList>
    </citation>
    <scope>NUCLEOTIDE SEQUENCE [LARGE SCALE GENOMIC DNA]</scope>
    <source>
        <strain evidence="2 3">M105</strain>
    </source>
</reference>
<evidence type="ECO:0000313" key="3">
    <source>
        <dbReference type="Proteomes" id="UP000315439"/>
    </source>
</evidence>
<dbReference type="Gene3D" id="3.40.50.410">
    <property type="entry name" value="von Willebrand factor, type A domain"/>
    <property type="match status" value="2"/>
</dbReference>
<evidence type="ECO:0000313" key="2">
    <source>
        <dbReference type="EMBL" id="TQV86396.1"/>
    </source>
</evidence>
<gene>
    <name evidence="2" type="ORF">FLL46_15870</name>
</gene>
<proteinExistence type="predicted"/>
<dbReference type="RefSeq" id="WP_142932319.1">
    <property type="nucleotide sequence ID" value="NZ_ML660166.1"/>
</dbReference>
<keyword evidence="3" id="KW-1185">Reference proteome</keyword>